<evidence type="ECO:0000256" key="2">
    <source>
        <dbReference type="ARBA" id="ARBA00008954"/>
    </source>
</evidence>
<evidence type="ECO:0000256" key="4">
    <source>
        <dbReference type="ARBA" id="ARBA00022679"/>
    </source>
</evidence>
<dbReference type="RefSeq" id="WP_258404706.1">
    <property type="nucleotide sequence ID" value="NZ_UATH01000001.1"/>
</dbReference>
<dbReference type="Pfam" id="PF00202">
    <property type="entry name" value="Aminotran_3"/>
    <property type="match status" value="1"/>
</dbReference>
<proteinExistence type="inferred from homology"/>
<keyword evidence="4 7" id="KW-0808">Transferase</keyword>
<dbReference type="InterPro" id="IPR015424">
    <property type="entry name" value="PyrdxlP-dep_Trfase"/>
</dbReference>
<protein>
    <submittedName>
        <fullName evidence="7">4-aminobutyrate aminotransferase PuuE</fullName>
        <ecNumber evidence="7">2.6.1.19</ecNumber>
    </submittedName>
</protein>
<evidence type="ECO:0000256" key="1">
    <source>
        <dbReference type="ARBA" id="ARBA00001933"/>
    </source>
</evidence>
<dbReference type="SUPFAM" id="SSF53383">
    <property type="entry name" value="PLP-dependent transferases"/>
    <property type="match status" value="1"/>
</dbReference>
<dbReference type="InterPro" id="IPR015422">
    <property type="entry name" value="PyrdxlP-dep_Trfase_small"/>
</dbReference>
<dbReference type="GO" id="GO:0030170">
    <property type="term" value="F:pyridoxal phosphate binding"/>
    <property type="evidence" value="ECO:0007669"/>
    <property type="project" value="InterPro"/>
</dbReference>
<evidence type="ECO:0000313" key="7">
    <source>
        <dbReference type="EMBL" id="SPY09206.1"/>
    </source>
</evidence>
<comment type="cofactor">
    <cofactor evidence="1">
        <name>pyridoxal 5'-phosphate</name>
        <dbReference type="ChEBI" id="CHEBI:597326"/>
    </cofactor>
</comment>
<dbReference type="InterPro" id="IPR015421">
    <property type="entry name" value="PyrdxlP-dep_Trfase_major"/>
</dbReference>
<evidence type="ECO:0000313" key="8">
    <source>
        <dbReference type="Proteomes" id="UP000250242"/>
    </source>
</evidence>
<dbReference type="InterPro" id="IPR050103">
    <property type="entry name" value="Class-III_PLP-dep_AT"/>
</dbReference>
<dbReference type="PROSITE" id="PS00600">
    <property type="entry name" value="AA_TRANSFER_CLASS_3"/>
    <property type="match status" value="1"/>
</dbReference>
<keyword evidence="5 6" id="KW-0663">Pyridoxal phosphate</keyword>
<accession>A0A2X1UQ48</accession>
<dbReference type="GO" id="GO:0034386">
    <property type="term" value="F:4-aminobutyrate:2-oxoglutarate transaminase activity"/>
    <property type="evidence" value="ECO:0007669"/>
    <property type="project" value="UniProtKB-EC"/>
</dbReference>
<dbReference type="Proteomes" id="UP000250242">
    <property type="component" value="Unassembled WGS sequence"/>
</dbReference>
<dbReference type="Gene3D" id="3.40.640.10">
    <property type="entry name" value="Type I PLP-dependent aspartate aminotransferase-like (Major domain)"/>
    <property type="match status" value="1"/>
</dbReference>
<reference evidence="7 8" key="1">
    <citation type="submission" date="2018-06" db="EMBL/GenBank/DDBJ databases">
        <authorList>
            <consortium name="Pathogen Informatics"/>
            <person name="Doyle S."/>
        </authorList>
    </citation>
    <scope>NUCLEOTIDE SEQUENCE [LARGE SCALE GENOMIC DNA]</scope>
    <source>
        <strain evidence="7 8">NCTC11009</strain>
    </source>
</reference>
<evidence type="ECO:0000256" key="5">
    <source>
        <dbReference type="ARBA" id="ARBA00022898"/>
    </source>
</evidence>
<dbReference type="AlphaFoldDB" id="A0A2X1UQ48"/>
<sequence length="430" mass="46306">MNQDDLEDLRTDMTNLYNVVDAFTMVHPITLIKGKNAIVWDDQNKAYIDFVGGIGVLNFGHCHPSIVAAIQKQAEHLIHYAYNAAGHQAYQRLMPRLCEVIPISGGLSGMLTNSGAEATENALKIARMRTGRVGVIAFDGGFHGRTLASVNLNGKVAPYKTALGPLPGSVYHIPFPSPDNDIPDEQSIAALDRLMTVETDINNIGAIIVEPVQGEGGFQVLSKTFAKYLRSFCDEHGILLIMDEIQSGFGRTGTPFAFTHLGIEPDLILLGKSIAGGLPLGAVIGKDSIINGLPKGSLGGTYSGNPVACAAANATLDIMAEGQVWLSAQAYEQSLLTRFARWQSEGLSNWLCKITGIGAMRGIELRHPEQGTAPEIMTQVLSRAREKGLLLMPSGKDRHIIRLLPPLTIEPETLEAGLDILEHVLSTLAE</sequence>
<dbReference type="PANTHER" id="PTHR11986">
    <property type="entry name" value="AMINOTRANSFERASE CLASS III"/>
    <property type="match status" value="1"/>
</dbReference>
<keyword evidence="3 7" id="KW-0032">Aminotransferase</keyword>
<dbReference type="PIRSF" id="PIRSF000521">
    <property type="entry name" value="Transaminase_4ab_Lys_Orn"/>
    <property type="match status" value="1"/>
</dbReference>
<dbReference type="InterPro" id="IPR005814">
    <property type="entry name" value="Aminotrans_3"/>
</dbReference>
<dbReference type="Gene3D" id="3.90.1150.10">
    <property type="entry name" value="Aspartate Aminotransferase, domain 1"/>
    <property type="match status" value="1"/>
</dbReference>
<dbReference type="FunFam" id="3.40.640.10:FF:000013">
    <property type="entry name" value="4-aminobutyrate aminotransferase"/>
    <property type="match status" value="1"/>
</dbReference>
<dbReference type="InterPro" id="IPR049704">
    <property type="entry name" value="Aminotrans_3_PPA_site"/>
</dbReference>
<comment type="similarity">
    <text evidence="2 6">Belongs to the class-III pyridoxal-phosphate-dependent aminotransferase family.</text>
</comment>
<gene>
    <name evidence="7" type="primary">puuE_2</name>
    <name evidence="7" type="ORF">NCTC11009_02463</name>
</gene>
<dbReference type="GO" id="GO:0042802">
    <property type="term" value="F:identical protein binding"/>
    <property type="evidence" value="ECO:0007669"/>
    <property type="project" value="TreeGrafter"/>
</dbReference>
<dbReference type="EC" id="2.6.1.19" evidence="7"/>
<name>A0A2X1UQ48_9BURK</name>
<dbReference type="EMBL" id="UATH01000001">
    <property type="protein sequence ID" value="SPY09206.1"/>
    <property type="molecule type" value="Genomic_DNA"/>
</dbReference>
<evidence type="ECO:0000256" key="6">
    <source>
        <dbReference type="RuleBase" id="RU003560"/>
    </source>
</evidence>
<dbReference type="CDD" id="cd00610">
    <property type="entry name" value="OAT_like"/>
    <property type="match status" value="1"/>
</dbReference>
<evidence type="ECO:0000256" key="3">
    <source>
        <dbReference type="ARBA" id="ARBA00022576"/>
    </source>
</evidence>
<organism evidence="7 8">
    <name type="scientific">Oligella urethralis</name>
    <dbReference type="NCBI Taxonomy" id="90245"/>
    <lineage>
        <taxon>Bacteria</taxon>
        <taxon>Pseudomonadati</taxon>
        <taxon>Pseudomonadota</taxon>
        <taxon>Betaproteobacteria</taxon>
        <taxon>Burkholderiales</taxon>
        <taxon>Alcaligenaceae</taxon>
        <taxon>Oligella</taxon>
    </lineage>
</organism>